<keyword evidence="4" id="KW-1185">Reference proteome</keyword>
<dbReference type="SUPFAM" id="SSF81383">
    <property type="entry name" value="F-box domain"/>
    <property type="match status" value="1"/>
</dbReference>
<gene>
    <name evidence="3" type="ORF">SCLCIDRAFT_1206863</name>
</gene>
<dbReference type="InterPro" id="IPR032675">
    <property type="entry name" value="LRR_dom_sf"/>
</dbReference>
<evidence type="ECO:0000256" key="1">
    <source>
        <dbReference type="SAM" id="Coils"/>
    </source>
</evidence>
<dbReference type="InterPro" id="IPR036047">
    <property type="entry name" value="F-box-like_dom_sf"/>
</dbReference>
<dbReference type="STRING" id="1036808.A0A0C3B0D2"/>
<dbReference type="Pfam" id="PF12937">
    <property type="entry name" value="F-box-like"/>
    <property type="match status" value="1"/>
</dbReference>
<keyword evidence="1" id="KW-0175">Coiled coil</keyword>
<evidence type="ECO:0000313" key="4">
    <source>
        <dbReference type="Proteomes" id="UP000053989"/>
    </source>
</evidence>
<reference evidence="4" key="2">
    <citation type="submission" date="2015-01" db="EMBL/GenBank/DDBJ databases">
        <title>Evolutionary Origins and Diversification of the Mycorrhizal Mutualists.</title>
        <authorList>
            <consortium name="DOE Joint Genome Institute"/>
            <consortium name="Mycorrhizal Genomics Consortium"/>
            <person name="Kohler A."/>
            <person name="Kuo A."/>
            <person name="Nagy L.G."/>
            <person name="Floudas D."/>
            <person name="Copeland A."/>
            <person name="Barry K.W."/>
            <person name="Cichocki N."/>
            <person name="Veneault-Fourrey C."/>
            <person name="LaButti K."/>
            <person name="Lindquist E.A."/>
            <person name="Lipzen A."/>
            <person name="Lundell T."/>
            <person name="Morin E."/>
            <person name="Murat C."/>
            <person name="Riley R."/>
            <person name="Ohm R."/>
            <person name="Sun H."/>
            <person name="Tunlid A."/>
            <person name="Henrissat B."/>
            <person name="Grigoriev I.V."/>
            <person name="Hibbett D.S."/>
            <person name="Martin F."/>
        </authorList>
    </citation>
    <scope>NUCLEOTIDE SEQUENCE [LARGE SCALE GENOMIC DNA]</scope>
    <source>
        <strain evidence="4">Foug A</strain>
    </source>
</reference>
<dbReference type="OrthoDB" id="2884925at2759"/>
<dbReference type="EMBL" id="KN822004">
    <property type="protein sequence ID" value="KIM70707.1"/>
    <property type="molecule type" value="Genomic_DNA"/>
</dbReference>
<proteinExistence type="predicted"/>
<sequence length="504" mass="57121">MTPSEATMGELAEAQAELARLQRAELDLLAQLSDIRTAAEVQKRKIAILLGMTPVLPSNDVTHRLPAELLSRIFGFALHAPVSKRPVIHHDRKRQLASVSRRWRDTILNDPHLWTTIIVRANWNLPLVQVYLTRSRDCLLDIEVYPWTFHRYSESQTTLLNIFNILLTHAHRWRSIMVSSGPLKLDGVATASFPSLVRIELHDDTANRFMSYLDPARLPALRHLELRTGVLHETPSEENTIINLMLAFSEYPSRLPLRLKKLSSLTLTSLLLSGNVDTSSVRPDSVRLLLLERLTLKVSRVKELLEAFVAPKLEYLDCFNCKESRSPSVVFGGIQSKYTGVRQLSFHLCGPPDDLPYEEVEFTCMTFPNVHHVVIPPSDITPLIGFSESPADNWERLESLTVTGGTLDQEMVGDDFQLFLKRRQRKGRRVAVKFSKINLTPRSAVREVYMQLYKCCSLEMEDITVSLPMCLSLKTGCPARVKVETTRLVEDMGSVVFESKGEQV</sequence>
<dbReference type="Gene3D" id="1.20.1280.50">
    <property type="match status" value="1"/>
</dbReference>
<organism evidence="3 4">
    <name type="scientific">Scleroderma citrinum Foug A</name>
    <dbReference type="NCBI Taxonomy" id="1036808"/>
    <lineage>
        <taxon>Eukaryota</taxon>
        <taxon>Fungi</taxon>
        <taxon>Dikarya</taxon>
        <taxon>Basidiomycota</taxon>
        <taxon>Agaricomycotina</taxon>
        <taxon>Agaricomycetes</taxon>
        <taxon>Agaricomycetidae</taxon>
        <taxon>Boletales</taxon>
        <taxon>Sclerodermatineae</taxon>
        <taxon>Sclerodermataceae</taxon>
        <taxon>Scleroderma</taxon>
    </lineage>
</organism>
<evidence type="ECO:0000259" key="2">
    <source>
        <dbReference type="Pfam" id="PF12937"/>
    </source>
</evidence>
<dbReference type="HOGENOM" id="CLU_023752_2_0_1"/>
<evidence type="ECO:0000313" key="3">
    <source>
        <dbReference type="EMBL" id="KIM70707.1"/>
    </source>
</evidence>
<feature type="coiled-coil region" evidence="1">
    <location>
        <begin position="4"/>
        <end position="31"/>
    </location>
</feature>
<protein>
    <recommendedName>
        <fullName evidence="2">F-box domain-containing protein</fullName>
    </recommendedName>
</protein>
<dbReference type="Gene3D" id="3.80.10.10">
    <property type="entry name" value="Ribonuclease Inhibitor"/>
    <property type="match status" value="1"/>
</dbReference>
<name>A0A0C3B0D2_9AGAM</name>
<dbReference type="InParanoid" id="A0A0C3B0D2"/>
<reference evidence="3 4" key="1">
    <citation type="submission" date="2014-04" db="EMBL/GenBank/DDBJ databases">
        <authorList>
            <consortium name="DOE Joint Genome Institute"/>
            <person name="Kuo A."/>
            <person name="Kohler A."/>
            <person name="Nagy L.G."/>
            <person name="Floudas D."/>
            <person name="Copeland A."/>
            <person name="Barry K.W."/>
            <person name="Cichocki N."/>
            <person name="Veneault-Fourrey C."/>
            <person name="LaButti K."/>
            <person name="Lindquist E.A."/>
            <person name="Lipzen A."/>
            <person name="Lundell T."/>
            <person name="Morin E."/>
            <person name="Murat C."/>
            <person name="Sun H."/>
            <person name="Tunlid A."/>
            <person name="Henrissat B."/>
            <person name="Grigoriev I.V."/>
            <person name="Hibbett D.S."/>
            <person name="Martin F."/>
            <person name="Nordberg H.P."/>
            <person name="Cantor M.N."/>
            <person name="Hua S.X."/>
        </authorList>
    </citation>
    <scope>NUCLEOTIDE SEQUENCE [LARGE SCALE GENOMIC DNA]</scope>
    <source>
        <strain evidence="3 4">Foug A</strain>
    </source>
</reference>
<dbReference type="InterPro" id="IPR001810">
    <property type="entry name" value="F-box_dom"/>
</dbReference>
<dbReference type="AlphaFoldDB" id="A0A0C3B0D2"/>
<feature type="domain" description="F-box" evidence="2">
    <location>
        <begin position="64"/>
        <end position="118"/>
    </location>
</feature>
<accession>A0A0C3B0D2</accession>
<dbReference type="SUPFAM" id="SSF52058">
    <property type="entry name" value="L domain-like"/>
    <property type="match status" value="1"/>
</dbReference>
<dbReference type="Proteomes" id="UP000053989">
    <property type="component" value="Unassembled WGS sequence"/>
</dbReference>